<dbReference type="InterPro" id="IPR001216">
    <property type="entry name" value="P-phosphate_BS"/>
</dbReference>
<dbReference type="PROSITE" id="PS00901">
    <property type="entry name" value="CYS_SYNTHASE"/>
    <property type="match status" value="1"/>
</dbReference>
<keyword evidence="7 10" id="KW-0663">Pyridoxal phosphate</keyword>
<keyword evidence="6" id="KW-0808">Transferase</keyword>
<dbReference type="InterPro" id="IPR050214">
    <property type="entry name" value="Cys_Synth/Cystath_Beta-Synth"/>
</dbReference>
<evidence type="ECO:0000259" key="12">
    <source>
        <dbReference type="Pfam" id="PF00291"/>
    </source>
</evidence>
<comment type="pathway">
    <text evidence="2">Amino-acid biosynthesis; L-cysteine biosynthesis; L-cysteine from L-serine: step 2/2.</text>
</comment>
<dbReference type="FunFam" id="3.40.50.1100:FF:000003">
    <property type="entry name" value="Cystathionine beta-synthase"/>
    <property type="match status" value="1"/>
</dbReference>
<dbReference type="InterPro" id="IPR005856">
    <property type="entry name" value="Cys_synth"/>
</dbReference>
<dbReference type="AlphaFoldDB" id="A0A9D2IEC5"/>
<evidence type="ECO:0000256" key="10">
    <source>
        <dbReference type="PIRSR" id="PIRSR605856-50"/>
    </source>
</evidence>
<keyword evidence="5" id="KW-0028">Amino-acid biosynthesis</keyword>
<comment type="caution">
    <text evidence="13">The sequence shown here is derived from an EMBL/GenBank/DDBJ whole genome shotgun (WGS) entry which is preliminary data.</text>
</comment>
<proteinExistence type="inferred from homology"/>
<feature type="binding site" evidence="10">
    <location>
        <position position="74"/>
    </location>
    <ligand>
        <name>pyridoxal 5'-phosphate</name>
        <dbReference type="ChEBI" id="CHEBI:597326"/>
    </ligand>
</feature>
<dbReference type="GO" id="GO:0004124">
    <property type="term" value="F:cysteine synthase activity"/>
    <property type="evidence" value="ECO:0007669"/>
    <property type="project" value="UniProtKB-EC"/>
</dbReference>
<evidence type="ECO:0000256" key="8">
    <source>
        <dbReference type="ARBA" id="ARBA00023192"/>
    </source>
</evidence>
<protein>
    <recommendedName>
        <fullName evidence="4">cysteine synthase</fullName>
        <ecNumber evidence="4">2.5.1.47</ecNumber>
    </recommendedName>
</protein>
<dbReference type="PANTHER" id="PTHR10314">
    <property type="entry name" value="CYSTATHIONINE BETA-SYNTHASE"/>
    <property type="match status" value="1"/>
</dbReference>
<dbReference type="GO" id="GO:0006535">
    <property type="term" value="P:cysteine biosynthetic process from serine"/>
    <property type="evidence" value="ECO:0007669"/>
    <property type="project" value="InterPro"/>
</dbReference>
<dbReference type="NCBIfam" id="TIGR01136">
    <property type="entry name" value="cysKM"/>
    <property type="match status" value="1"/>
</dbReference>
<feature type="binding site" evidence="10">
    <location>
        <position position="260"/>
    </location>
    <ligand>
        <name>pyridoxal 5'-phosphate</name>
        <dbReference type="ChEBI" id="CHEBI:597326"/>
    </ligand>
</feature>
<evidence type="ECO:0000256" key="2">
    <source>
        <dbReference type="ARBA" id="ARBA00004962"/>
    </source>
</evidence>
<accession>A0A9D2IEC5</accession>
<evidence type="ECO:0000256" key="9">
    <source>
        <dbReference type="ARBA" id="ARBA00047931"/>
    </source>
</evidence>
<keyword evidence="8" id="KW-0198">Cysteine biosynthesis</keyword>
<evidence type="ECO:0000256" key="3">
    <source>
        <dbReference type="ARBA" id="ARBA00007103"/>
    </source>
</evidence>
<comment type="cofactor">
    <cofactor evidence="1 10">
        <name>pyridoxal 5'-phosphate</name>
        <dbReference type="ChEBI" id="CHEBI:597326"/>
    </cofactor>
</comment>
<dbReference type="InterPro" id="IPR036052">
    <property type="entry name" value="TrpB-like_PALP_sf"/>
</dbReference>
<feature type="domain" description="Tryptophan synthase beta chain-like PALP" evidence="12">
    <location>
        <begin position="8"/>
        <end position="286"/>
    </location>
</feature>
<dbReference type="Pfam" id="PF00291">
    <property type="entry name" value="PALP"/>
    <property type="match status" value="1"/>
</dbReference>
<dbReference type="Gene3D" id="3.40.50.1100">
    <property type="match status" value="2"/>
</dbReference>
<dbReference type="EC" id="2.5.1.47" evidence="4"/>
<evidence type="ECO:0000313" key="13">
    <source>
        <dbReference type="EMBL" id="HJA98412.1"/>
    </source>
</evidence>
<reference evidence="13" key="2">
    <citation type="submission" date="2021-04" db="EMBL/GenBank/DDBJ databases">
        <authorList>
            <person name="Gilroy R."/>
        </authorList>
    </citation>
    <scope>NUCLEOTIDE SEQUENCE</scope>
    <source>
        <strain evidence="13">CHK169-11906</strain>
    </source>
</reference>
<evidence type="ECO:0000256" key="4">
    <source>
        <dbReference type="ARBA" id="ARBA00012681"/>
    </source>
</evidence>
<name>A0A9D2IEC5_9BACT</name>
<dbReference type="EMBL" id="DWYR01000008">
    <property type="protein sequence ID" value="HJA98412.1"/>
    <property type="molecule type" value="Genomic_DNA"/>
</dbReference>
<sequence>MNVKNNILGTIGMTPMLRINSLLSKPGVNIFAKLEGFNPTGSIKDRIAIKMVEEAERDGRLFPGKTIIEPTSGNTGIGLAIVGIVKGYPVEIVMSEAVSVERRKIIRAYGGKVRLTPAAEGTDGAIRLARQLVRENPEKYFMPDQFSNACNYLAHYENTALEIWQQTGGEIDYLVCALGTSGTLMGLSKFLKIMKPSIQVVCAHPIRGHYIQGLKNMEEAIVPSIYDPSKIDIQELIESEEAIETARRIIAVEGIFAGMSSGAAMLAAMRVAERIESGNIVVVFPDRAEKYLSTNMFNRYGD</sequence>
<organism evidence="13 14">
    <name type="scientific">Candidatus Alistipes avicola</name>
    <dbReference type="NCBI Taxonomy" id="2838432"/>
    <lineage>
        <taxon>Bacteria</taxon>
        <taxon>Pseudomonadati</taxon>
        <taxon>Bacteroidota</taxon>
        <taxon>Bacteroidia</taxon>
        <taxon>Bacteroidales</taxon>
        <taxon>Rikenellaceae</taxon>
        <taxon>Alistipes</taxon>
    </lineage>
</organism>
<evidence type="ECO:0000256" key="11">
    <source>
        <dbReference type="PIRSR" id="PIRSR605856-51"/>
    </source>
</evidence>
<evidence type="ECO:0000256" key="5">
    <source>
        <dbReference type="ARBA" id="ARBA00022605"/>
    </source>
</evidence>
<comment type="similarity">
    <text evidence="3">Belongs to the cysteine synthase/cystathionine beta-synthase family.</text>
</comment>
<evidence type="ECO:0000256" key="7">
    <source>
        <dbReference type="ARBA" id="ARBA00022898"/>
    </source>
</evidence>
<evidence type="ECO:0000256" key="1">
    <source>
        <dbReference type="ARBA" id="ARBA00001933"/>
    </source>
</evidence>
<evidence type="ECO:0000313" key="14">
    <source>
        <dbReference type="Proteomes" id="UP000824259"/>
    </source>
</evidence>
<dbReference type="Proteomes" id="UP000824259">
    <property type="component" value="Unassembled WGS sequence"/>
</dbReference>
<dbReference type="SUPFAM" id="SSF53686">
    <property type="entry name" value="Tryptophan synthase beta subunit-like PLP-dependent enzymes"/>
    <property type="match status" value="1"/>
</dbReference>
<evidence type="ECO:0000256" key="6">
    <source>
        <dbReference type="ARBA" id="ARBA00022679"/>
    </source>
</evidence>
<comment type="catalytic activity">
    <reaction evidence="9">
        <text>O-acetyl-L-serine + hydrogen sulfide = L-cysteine + acetate</text>
        <dbReference type="Rhea" id="RHEA:14829"/>
        <dbReference type="ChEBI" id="CHEBI:29919"/>
        <dbReference type="ChEBI" id="CHEBI:30089"/>
        <dbReference type="ChEBI" id="CHEBI:35235"/>
        <dbReference type="ChEBI" id="CHEBI:58340"/>
        <dbReference type="EC" id="2.5.1.47"/>
    </reaction>
</comment>
<dbReference type="InterPro" id="IPR001926">
    <property type="entry name" value="TrpB-like_PALP"/>
</dbReference>
<gene>
    <name evidence="13" type="ORF">H9779_02275</name>
</gene>
<reference evidence="13" key="1">
    <citation type="journal article" date="2021" name="PeerJ">
        <title>Extensive microbial diversity within the chicken gut microbiome revealed by metagenomics and culture.</title>
        <authorList>
            <person name="Gilroy R."/>
            <person name="Ravi A."/>
            <person name="Getino M."/>
            <person name="Pursley I."/>
            <person name="Horton D.L."/>
            <person name="Alikhan N.F."/>
            <person name="Baker D."/>
            <person name="Gharbi K."/>
            <person name="Hall N."/>
            <person name="Watson M."/>
            <person name="Adriaenssens E.M."/>
            <person name="Foster-Nyarko E."/>
            <person name="Jarju S."/>
            <person name="Secka A."/>
            <person name="Antonio M."/>
            <person name="Oren A."/>
            <person name="Chaudhuri R.R."/>
            <person name="La Ragione R."/>
            <person name="Hildebrand F."/>
            <person name="Pallen M.J."/>
        </authorList>
    </citation>
    <scope>NUCLEOTIDE SEQUENCE</scope>
    <source>
        <strain evidence="13">CHK169-11906</strain>
    </source>
</reference>
<dbReference type="CDD" id="cd01561">
    <property type="entry name" value="CBS_like"/>
    <property type="match status" value="1"/>
</dbReference>
<feature type="modified residue" description="N6-(pyridoxal phosphate)lysine" evidence="11">
    <location>
        <position position="44"/>
    </location>
</feature>
<feature type="binding site" evidence="10">
    <location>
        <begin position="179"/>
        <end position="183"/>
    </location>
    <ligand>
        <name>pyridoxal 5'-phosphate</name>
        <dbReference type="ChEBI" id="CHEBI:597326"/>
    </ligand>
</feature>